<proteinExistence type="predicted"/>
<dbReference type="EMBL" id="QSJM01000018">
    <property type="protein sequence ID" value="RHD81461.1"/>
    <property type="molecule type" value="Genomic_DNA"/>
</dbReference>
<evidence type="ECO:0000313" key="32">
    <source>
        <dbReference type="Proteomes" id="UP000470332"/>
    </source>
</evidence>
<evidence type="ECO:0000313" key="4">
    <source>
        <dbReference type="EMBL" id="KAB3861908.1"/>
    </source>
</evidence>
<dbReference type="CDD" id="cd12966">
    <property type="entry name" value="CBM-Ec_CBM-Fc"/>
    <property type="match status" value="1"/>
</dbReference>
<evidence type="ECO:0000313" key="17">
    <source>
        <dbReference type="EMBL" id="RGT90824.1"/>
    </source>
</evidence>
<evidence type="ECO:0000313" key="16">
    <source>
        <dbReference type="EMBL" id="RGR41233.1"/>
    </source>
</evidence>
<dbReference type="Proteomes" id="UP000283958">
    <property type="component" value="Unassembled WGS sequence"/>
</dbReference>
<dbReference type="Proteomes" id="UP000437431">
    <property type="component" value="Unassembled WGS sequence"/>
</dbReference>
<evidence type="ECO:0000313" key="21">
    <source>
        <dbReference type="Proteomes" id="UP000260640"/>
    </source>
</evidence>
<dbReference type="PROSITE" id="PS51257">
    <property type="entry name" value="PROKAR_LIPOPROTEIN"/>
    <property type="match status" value="1"/>
</dbReference>
<evidence type="ECO:0000313" key="6">
    <source>
        <dbReference type="EMBL" id="KAB6636159.1"/>
    </source>
</evidence>
<evidence type="ECO:0000313" key="34">
    <source>
        <dbReference type="Proteomes" id="UP000470952"/>
    </source>
</evidence>
<evidence type="ECO:0000313" key="28">
    <source>
        <dbReference type="Proteomes" id="UP000437380"/>
    </source>
</evidence>
<dbReference type="EMBL" id="WDAG01000016">
    <property type="protein sequence ID" value="KAB6658442.1"/>
    <property type="molecule type" value="Genomic_DNA"/>
</dbReference>
<dbReference type="Proteomes" id="UP000408523">
    <property type="component" value="Unassembled WGS sequence"/>
</dbReference>
<dbReference type="EMBL" id="WCZV01000002">
    <property type="protein sequence ID" value="KAB6703469.1"/>
    <property type="molecule type" value="Genomic_DNA"/>
</dbReference>
<dbReference type="EMBL" id="WDAY01000038">
    <property type="protein sequence ID" value="KAB6558373.1"/>
    <property type="molecule type" value="Genomic_DNA"/>
</dbReference>
<evidence type="ECO:0000313" key="9">
    <source>
        <dbReference type="EMBL" id="KAB6703469.1"/>
    </source>
</evidence>
<evidence type="ECO:0000313" key="30">
    <source>
        <dbReference type="Proteomes" id="UP000460950"/>
    </source>
</evidence>
<dbReference type="Proteomes" id="UP000437380">
    <property type="component" value="Unassembled WGS sequence"/>
</dbReference>
<evidence type="ECO:0000313" key="35">
    <source>
        <dbReference type="Proteomes" id="UP000555193"/>
    </source>
</evidence>
<evidence type="ECO:0000313" key="12">
    <source>
        <dbReference type="EMBL" id="NMW35284.1"/>
    </source>
</evidence>
<evidence type="ECO:0000313" key="23">
    <source>
        <dbReference type="Proteomes" id="UP000283429"/>
    </source>
</evidence>
<dbReference type="AlphaFoldDB" id="A0A174VW68"/>
<evidence type="ECO:0000313" key="33">
    <source>
        <dbReference type="Proteomes" id="UP000470777"/>
    </source>
</evidence>
<organism evidence="5 29">
    <name type="scientific">Phocaeicola vulgatus</name>
    <name type="common">Bacteroides vulgatus</name>
    <dbReference type="NCBI Taxonomy" id="821"/>
    <lineage>
        <taxon>Bacteria</taxon>
        <taxon>Pseudomonadati</taxon>
        <taxon>Bacteroidota</taxon>
        <taxon>Bacteroidia</taxon>
        <taxon>Bacteroidales</taxon>
        <taxon>Bacteroidaceae</taxon>
        <taxon>Phocaeicola</taxon>
    </lineage>
</organism>
<evidence type="ECO:0000313" key="13">
    <source>
        <dbReference type="EMBL" id="NMW42046.1"/>
    </source>
</evidence>
<dbReference type="Proteomes" id="UP000460950">
    <property type="component" value="Unassembled WGS sequence"/>
</dbReference>
<dbReference type="GeneID" id="82155895"/>
<evidence type="ECO:0000313" key="15">
    <source>
        <dbReference type="EMBL" id="RGJ89962.1"/>
    </source>
</evidence>
<dbReference type="Proteomes" id="UP000470777">
    <property type="component" value="Unassembled WGS sequence"/>
</dbReference>
<dbReference type="GO" id="GO:2001070">
    <property type="term" value="F:starch binding"/>
    <property type="evidence" value="ECO:0007669"/>
    <property type="project" value="InterPro"/>
</dbReference>
<evidence type="ECO:0000313" key="31">
    <source>
        <dbReference type="Proteomes" id="UP000462015"/>
    </source>
</evidence>
<dbReference type="Proteomes" id="UP000283429">
    <property type="component" value="Unassembled WGS sequence"/>
</dbReference>
<evidence type="ECO:0000313" key="26">
    <source>
        <dbReference type="Proteomes" id="UP000326091"/>
    </source>
</evidence>
<accession>A0A174VW68</accession>
<evidence type="ECO:0000313" key="20">
    <source>
        <dbReference type="EMBL" id="TSE48042.1"/>
    </source>
</evidence>
<evidence type="ECO:0000313" key="22">
    <source>
        <dbReference type="Proteomes" id="UP000266497"/>
    </source>
</evidence>
<dbReference type="EMBL" id="JABDSI010000135">
    <property type="protein sequence ID" value="NMW42046.1"/>
    <property type="molecule type" value="Genomic_DNA"/>
</dbReference>
<dbReference type="Gene3D" id="2.60.40.3620">
    <property type="match status" value="1"/>
</dbReference>
<evidence type="ECO:0000259" key="3">
    <source>
        <dbReference type="Pfam" id="PF16411"/>
    </source>
</evidence>
<feature type="domain" description="Outer membrane protein SusF/SusE-like C-terminal" evidence="3">
    <location>
        <begin position="171"/>
        <end position="271"/>
    </location>
</feature>
<evidence type="ECO:0000313" key="36">
    <source>
        <dbReference type="Proteomes" id="UP000583639"/>
    </source>
</evidence>
<evidence type="ECO:0000313" key="19">
    <source>
        <dbReference type="EMBL" id="RHJ81158.1"/>
    </source>
</evidence>
<dbReference type="Pfam" id="PF14292">
    <property type="entry name" value="SusE"/>
    <property type="match status" value="1"/>
</dbReference>
<evidence type="ECO:0000313" key="11">
    <source>
        <dbReference type="EMBL" id="MSS48517.1"/>
    </source>
</evidence>
<evidence type="ECO:0000256" key="1">
    <source>
        <dbReference type="SAM" id="SignalP"/>
    </source>
</evidence>
<dbReference type="Proteomes" id="UP000470952">
    <property type="component" value="Unassembled WGS sequence"/>
</dbReference>
<evidence type="ECO:0000313" key="7">
    <source>
        <dbReference type="EMBL" id="KAB6658442.1"/>
    </source>
</evidence>
<dbReference type="EMBL" id="QSPP01000011">
    <property type="protein sequence ID" value="RGJ89962.1"/>
    <property type="molecule type" value="Genomic_DNA"/>
</dbReference>
<reference evidence="14 26" key="4">
    <citation type="submission" date="2019-09" db="EMBL/GenBank/DDBJ databases">
        <title>Commensal-derived Metabolites Govern Vibrio cholerae Pathogenesis in Host.</title>
        <authorList>
            <person name="Yoon S.S."/>
            <person name="Yoon M.Y."/>
        </authorList>
    </citation>
    <scope>NUCLEOTIDE SEQUENCE [LARGE SCALE GENOMIC DNA]</scope>
    <source>
        <strain evidence="14 26">VIC01</strain>
    </source>
</reference>
<evidence type="ECO:0000313" key="5">
    <source>
        <dbReference type="EMBL" id="KAB6558373.1"/>
    </source>
</evidence>
<feature type="domain" description="Outer membrane protein SusF/SusE-like C-terminal" evidence="3">
    <location>
        <begin position="283"/>
        <end position="375"/>
    </location>
</feature>
<evidence type="ECO:0000259" key="2">
    <source>
        <dbReference type="Pfam" id="PF14292"/>
    </source>
</evidence>
<dbReference type="Proteomes" id="UP000555193">
    <property type="component" value="Unassembled WGS sequence"/>
</dbReference>
<reference evidence="35 36" key="6">
    <citation type="submission" date="2020-04" db="EMBL/GenBank/DDBJ databases">
        <title>A novel gut-associated lysogenic phage, Bacteroides phage BV01, alters the host transcriptome and bile acid metabolism in Bacteroides vulgatus.</title>
        <authorList>
            <person name="Campbell D.E."/>
            <person name="Ly L."/>
            <person name="Ridlon J.M."/>
            <person name="Hsiao A."/>
            <person name="Degnan P.H."/>
        </authorList>
    </citation>
    <scope>NUCLEOTIDE SEQUENCE [LARGE SCALE GENOMIC DNA]</scope>
    <source>
        <strain evidence="12 35">VPI-4506</strain>
        <strain evidence="13 36">VPI-BV8526</strain>
    </source>
</reference>
<dbReference type="EMBL" id="CP043529">
    <property type="protein sequence ID" value="QEW38483.1"/>
    <property type="molecule type" value="Genomic_DNA"/>
</dbReference>
<dbReference type="EMBL" id="QRMN01000001">
    <property type="protein sequence ID" value="RHJ81158.1"/>
    <property type="molecule type" value="Genomic_DNA"/>
</dbReference>
<dbReference type="Proteomes" id="UP000758576">
    <property type="component" value="Unassembled WGS sequence"/>
</dbReference>
<name>A0A174VW68_PHOVU</name>
<dbReference type="EMBL" id="WDAL01000016">
    <property type="protein sequence ID" value="KAB6636159.1"/>
    <property type="molecule type" value="Genomic_DNA"/>
</dbReference>
<dbReference type="EMBL" id="RWHZ01000036">
    <property type="protein sequence ID" value="TSE48042.1"/>
    <property type="molecule type" value="Genomic_DNA"/>
</dbReference>
<dbReference type="InterPro" id="IPR032187">
    <property type="entry name" value="SusF/SusE-like_C"/>
</dbReference>
<sequence length="378" mass="41567">MKKMIYLFILVFSLSTLVACSDDEGTPVFTEPTEFVLNVPKYASGIYDLKNTATIQLTCSQPDYGFTAATRYTVEIALDQAFEKNATLDTKYSTAKMEVDAQEVAVAISNLLGVNEDEFPKAPIPLYVRLTASALTDNKSEIAGSTITSNIIELPQVLPYYALPAVTLPTNLYLIGSVCDWDWSKCYSMIPVHSNEGMFWSMQYLGADADGNKAAFKLNTATSWDNNQVGIQGVTISEASKKLVDAGGEDNIEIGNPGWYIVVVKVTLEGRNYKYAVDFYKPEVYLTGDTSGGWDSFTEANMFTVPEGKGEFVSPAFVASGEVRMCIKLADIDWWKSEFIILGGKIEYRGTGEDQERAMGNAGQKAYLNFIDNKGAIK</sequence>
<evidence type="ECO:0000313" key="8">
    <source>
        <dbReference type="EMBL" id="KAB6692448.1"/>
    </source>
</evidence>
<reference evidence="10" key="7">
    <citation type="submission" date="2021-06" db="EMBL/GenBank/DDBJ databases">
        <title>Collection of gut derived symbiotic bacterial strains cultured from healthy donors.</title>
        <authorList>
            <person name="Lin H."/>
            <person name="Littmann E."/>
            <person name="Pamer E.G."/>
        </authorList>
    </citation>
    <scope>NUCLEOTIDE SEQUENCE</scope>
    <source>
        <strain evidence="10">MSK.19.85</strain>
    </source>
</reference>
<dbReference type="CDD" id="cd12965">
    <property type="entry name" value="CBM-Eb_CBM-Fb"/>
    <property type="match status" value="1"/>
</dbReference>
<reference evidence="21 22" key="1">
    <citation type="submission" date="2018-08" db="EMBL/GenBank/DDBJ databases">
        <title>A genome reference for cultivated species of the human gut microbiota.</title>
        <authorList>
            <person name="Zou Y."/>
            <person name="Xue W."/>
            <person name="Luo G."/>
        </authorList>
    </citation>
    <scope>NUCLEOTIDE SEQUENCE [LARGE SCALE GENOMIC DNA]</scope>
    <source>
        <strain evidence="17 24">AF18-14</strain>
        <strain evidence="16 22">AF25-30LB</strain>
        <strain evidence="19 25">AM09-18</strain>
        <strain evidence="18 23">AM30-40</strain>
        <strain evidence="15 21">TM05-16</strain>
    </source>
</reference>
<dbReference type="Proteomes" id="UP000583639">
    <property type="component" value="Unassembled WGS sequence"/>
</dbReference>
<protein>
    <submittedName>
        <fullName evidence="14">Outer membrane protein SusE</fullName>
    </submittedName>
    <submittedName>
        <fullName evidence="5">SusF/SusE family outer membrane protein</fullName>
    </submittedName>
</protein>
<dbReference type="EMBL" id="QRXI01000019">
    <property type="protein sequence ID" value="RGT90824.1"/>
    <property type="molecule type" value="Genomic_DNA"/>
</dbReference>
<dbReference type="EMBL" id="VULU01000014">
    <property type="protein sequence ID" value="MSS48517.1"/>
    <property type="molecule type" value="Genomic_DNA"/>
</dbReference>
<dbReference type="EMBL" id="WCXA01000020">
    <property type="protein sequence ID" value="KAB3861908.1"/>
    <property type="molecule type" value="Genomic_DNA"/>
</dbReference>
<reference evidence="28 29" key="3">
    <citation type="journal article" date="2019" name="Nat. Med.">
        <title>A library of human gut bacterial isolates paired with longitudinal multiomics data enables mechanistic microbiome research.</title>
        <authorList>
            <person name="Poyet M."/>
            <person name="Groussin M."/>
            <person name="Gibbons S.M."/>
            <person name="Avila-Pacheco J."/>
            <person name="Jiang X."/>
            <person name="Kearney S.M."/>
            <person name="Perrotta A.R."/>
            <person name="Berdy B."/>
            <person name="Zhao S."/>
            <person name="Lieberman T.D."/>
            <person name="Swanson P.K."/>
            <person name="Smith M."/>
            <person name="Roesemann S."/>
            <person name="Alexander J.E."/>
            <person name="Rich S.A."/>
            <person name="Livny J."/>
            <person name="Vlamakis H."/>
            <person name="Clish C."/>
            <person name="Bullock K."/>
            <person name="Deik A."/>
            <person name="Scott J."/>
            <person name="Pierce K.A."/>
            <person name="Xavier R.J."/>
            <person name="Alm E.J."/>
        </authorList>
    </citation>
    <scope>NUCLEOTIDE SEQUENCE [LARGE SCALE GENOMIC DNA]</scope>
    <source>
        <strain evidence="5 29">BIOML-A111</strain>
        <strain evidence="9 28">BIOML-A82</strain>
        <strain evidence="8 33">BIOML-A85</strain>
        <strain evidence="4 32">BIOML-A9</strain>
        <strain evidence="7 34">BIOML-A93</strain>
        <strain evidence="6 31">BIOML-A98</strain>
    </source>
</reference>
<evidence type="ECO:0000313" key="24">
    <source>
        <dbReference type="Proteomes" id="UP000283833"/>
    </source>
</evidence>
<feature type="signal peptide" evidence="1">
    <location>
        <begin position="1"/>
        <end position="21"/>
    </location>
</feature>
<evidence type="ECO:0000313" key="18">
    <source>
        <dbReference type="EMBL" id="RHD81461.1"/>
    </source>
</evidence>
<dbReference type="EMBL" id="QRUD01000016">
    <property type="protein sequence ID" value="RGR41233.1"/>
    <property type="molecule type" value="Genomic_DNA"/>
</dbReference>
<dbReference type="Proteomes" id="UP000260640">
    <property type="component" value="Unassembled WGS sequence"/>
</dbReference>
<reference evidence="20 27" key="2">
    <citation type="journal article" date="2019" name="Nat. Commun.">
        <title>Gram positive-like bacteriocins with broad spectrum anti-Bacteroidales activity encoded on mobile elements of the human gut microbiota.</title>
        <authorList>
            <person name="Bechon N."/>
            <person name="Coyne M.J.Jr."/>
            <person name="Laclare-Mceneany V."/>
            <person name="Chatzidaki-Livanis M."/>
            <person name="Ghigo J.-M."/>
            <person name="Comstock L.E."/>
        </authorList>
    </citation>
    <scope>NUCLEOTIDE SEQUENCE [LARGE SCALE GENOMIC DNA]</scope>
    <source>
        <strain evidence="20 27">CL01T12C17</strain>
    </source>
</reference>
<dbReference type="EMBL" id="JAHOGA010000016">
    <property type="protein sequence ID" value="MBV3488763.1"/>
    <property type="molecule type" value="Genomic_DNA"/>
</dbReference>
<keyword evidence="1" id="KW-0732">Signal</keyword>
<dbReference type="EMBL" id="JABDSH010000052">
    <property type="protein sequence ID" value="NMW35284.1"/>
    <property type="molecule type" value="Genomic_DNA"/>
</dbReference>
<dbReference type="InterPro" id="IPR025970">
    <property type="entry name" value="SusE"/>
</dbReference>
<evidence type="ECO:0000313" key="10">
    <source>
        <dbReference type="EMBL" id="MBV3488763.1"/>
    </source>
</evidence>
<evidence type="ECO:0000313" key="25">
    <source>
        <dbReference type="Proteomes" id="UP000283958"/>
    </source>
</evidence>
<evidence type="ECO:0000313" key="14">
    <source>
        <dbReference type="EMBL" id="QEW38483.1"/>
    </source>
</evidence>
<dbReference type="Proteomes" id="UP000266497">
    <property type="component" value="Unassembled WGS sequence"/>
</dbReference>
<dbReference type="GO" id="GO:0019867">
    <property type="term" value="C:outer membrane"/>
    <property type="evidence" value="ECO:0007669"/>
    <property type="project" value="InterPro"/>
</dbReference>
<dbReference type="Proteomes" id="UP000326091">
    <property type="component" value="Chromosome"/>
</dbReference>
<feature type="domain" description="SusE outer membrane protein" evidence="2">
    <location>
        <begin position="23"/>
        <end position="117"/>
    </location>
</feature>
<dbReference type="RefSeq" id="WP_016275170.1">
    <property type="nucleotide sequence ID" value="NZ_CAJTAS010000010.1"/>
</dbReference>
<dbReference type="Pfam" id="PF16411">
    <property type="entry name" value="SusF_SusE"/>
    <property type="match status" value="2"/>
</dbReference>
<dbReference type="Proteomes" id="UP000470332">
    <property type="component" value="Unassembled WGS sequence"/>
</dbReference>
<evidence type="ECO:0000313" key="27">
    <source>
        <dbReference type="Proteomes" id="UP000408523"/>
    </source>
</evidence>
<reference evidence="11 30" key="5">
    <citation type="submission" date="2019-09" db="EMBL/GenBank/DDBJ databases">
        <title>In-depth cultivation of the pig gut microbiome towards novel bacterial diversity and tailored functional studies.</title>
        <authorList>
            <person name="Wylensek D."/>
            <person name="Hitch T.C.A."/>
            <person name="Clavel T."/>
        </authorList>
    </citation>
    <scope>NUCLEOTIDE SEQUENCE [LARGE SCALE GENOMIC DNA]</scope>
    <source>
        <strain evidence="11 30">WCA-389-WT-3C</strain>
    </source>
</reference>
<dbReference type="Gene3D" id="2.60.40.3610">
    <property type="match status" value="1"/>
</dbReference>
<dbReference type="Proteomes" id="UP000283833">
    <property type="component" value="Unassembled WGS sequence"/>
</dbReference>
<gene>
    <name evidence="14" type="primary">susE</name>
    <name evidence="19" type="ORF">DW105_00760</name>
    <name evidence="18" type="ORF">DW783_07665</name>
    <name evidence="17" type="ORF">DWX04_14470</name>
    <name evidence="16" type="ORF">DWY53_07195</name>
    <name evidence="15" type="ORF">DXD46_05935</name>
    <name evidence="20" type="ORF">EH214_02732</name>
    <name evidence="11" type="ORF">FYJ30_09420</name>
    <name evidence="4" type="ORF">GAS37_10885</name>
    <name evidence="6" type="ORF">GAY12_09805</name>
    <name evidence="9" type="ORF">GAY17_02470</name>
    <name evidence="5" type="ORF">GAY79_15465</name>
    <name evidence="7" type="ORF">GAZ76_13640</name>
    <name evidence="8" type="ORF">GAZ92_11780</name>
    <name evidence="12" type="ORF">HKQ54_03780</name>
    <name evidence="13" type="ORF">HKQ55_18445</name>
    <name evidence="10" type="ORF">KSX14_08965</name>
    <name evidence="14" type="ORF">VIC01_04127</name>
</gene>
<dbReference type="EMBL" id="WCZY01000015">
    <property type="protein sequence ID" value="KAB6692448.1"/>
    <property type="molecule type" value="Genomic_DNA"/>
</dbReference>
<evidence type="ECO:0000313" key="29">
    <source>
        <dbReference type="Proteomes" id="UP000437431"/>
    </source>
</evidence>
<feature type="chain" id="PRO_5014252874" evidence="1">
    <location>
        <begin position="22"/>
        <end position="378"/>
    </location>
</feature>
<dbReference type="Proteomes" id="UP000462015">
    <property type="component" value="Unassembled WGS sequence"/>
</dbReference>